<keyword evidence="3" id="KW-0862">Zinc</keyword>
<organism evidence="7 8">
    <name type="scientific">Phyllosticta capitalensis</name>
    <dbReference type="NCBI Taxonomy" id="121624"/>
    <lineage>
        <taxon>Eukaryota</taxon>
        <taxon>Fungi</taxon>
        <taxon>Dikarya</taxon>
        <taxon>Ascomycota</taxon>
        <taxon>Pezizomycotina</taxon>
        <taxon>Dothideomycetes</taxon>
        <taxon>Dothideomycetes incertae sedis</taxon>
        <taxon>Botryosphaeriales</taxon>
        <taxon>Phyllostictaceae</taxon>
        <taxon>Phyllosticta</taxon>
    </lineage>
</organism>
<proteinExistence type="predicted"/>
<dbReference type="PANTHER" id="PTHR10782">
    <property type="entry name" value="ZINC FINGER MIZ DOMAIN-CONTAINING PROTEIN"/>
    <property type="match status" value="1"/>
</dbReference>
<feature type="compositionally biased region" description="Polar residues" evidence="5">
    <location>
        <begin position="47"/>
        <end position="65"/>
    </location>
</feature>
<dbReference type="EMBL" id="JBBWRZ010000009">
    <property type="protein sequence ID" value="KAK8228793.1"/>
    <property type="molecule type" value="Genomic_DNA"/>
</dbReference>
<feature type="compositionally biased region" description="Basic and acidic residues" evidence="5">
    <location>
        <begin position="947"/>
        <end position="964"/>
    </location>
</feature>
<feature type="compositionally biased region" description="Pro residues" evidence="5">
    <location>
        <begin position="135"/>
        <end position="147"/>
    </location>
</feature>
<gene>
    <name evidence="7" type="ORF">HDK90DRAFT_336516</name>
</gene>
<sequence length="1079" mass="119125">MNRNHFASPNATATAWLGGREYDWLSTASASKTVPTTARPTKRRRTSQTASTNTVPTAPIASTRTTQDRTEPSPPQVQERPGPPQERPQEPTQQRPTGLPPQVQERLPSPQERPGPSPAQERPQPPALVQLDGPSEPPPERTSPAQPPVKQESPMGRLPTPRTSMPIEVRSPPRPTPPQEPPNVPTPTSNLPSPQVQYVPAPSDYSCFDRQACLDQVGKMLTSPMSAASRVRCHSLYQAMTNTDHEYMVLHQFMSLAVIGHVPGNNPRIRDAMSHLASIAKVAFGEPPIESSLRDVFCDLPLSLKKLSERDTMHSNHHYIRLNELSNSIVRGWTVFKGSKTPFTVPEFRSLLGLKSPEWQRIANMAKVKLLIGALGIQPDIAKTHQFESKLMGLFQAHQAQANRDAAGRETAETNQFRQEMHKVILQMEKVAKQAGPNVNLDFHQAQHPNVLNHLQSQLQLAQQPNQQREANLNLLQADVQQSQQLAANQQLARQREWMSRMTQLQQNQASSQQRAQNSLASQDQQLGQMTEQQLQRQMAEYRHRQQLQRQQQQIAEEQARARSQSQQNMLFSNQRPNSTLNQHIQQQRPVQSPIQSPGQNLLQRQFNQGPIQHGISNSPGQPTLAQQAVRNQAQQPHQRRVSVNGTARPQPPGVQQGAQHEKLFQSVVDFAVPPQRLSDGVFHEFEFEVSPNEFANMARGPPHGLAREGSVAYRFRCVRIPASMDVSKDEWMSFPTEWPMGTLLIINGFNVRPQKPHGKWDNVVLAPFIRELTNKITFTVCRRSDEPVVSSFALAVEKINFQTEATITSAVTAPERLLSAASIISKIRSAILPNGDDSDDDLAVTDLRITINLIDPTSASAICNVPVRGLACKHRDCFDLANFLTTRLGIITEVDRWRCPICGADARPTQLVVDGFLVDVRKQLEMRGELATAKAIIVDADGSWSVREEKETQTQRSRSERRASAASPSTSAPANAPAATGAPPETAVNEAPTPSVDSLPFDFNAAIAPLDDSAAIPPEFYEALDMLNSLPQDSVNQVNAAAAAVAMEAASGAPAAARSQGGRSAPVIIDLSDDDDDE</sequence>
<accession>A0ABR1YHA3</accession>
<evidence type="ECO:0000256" key="3">
    <source>
        <dbReference type="ARBA" id="ARBA00022833"/>
    </source>
</evidence>
<keyword evidence="8" id="KW-1185">Reference proteome</keyword>
<evidence type="ECO:0000256" key="5">
    <source>
        <dbReference type="SAM" id="MobiDB-lite"/>
    </source>
</evidence>
<dbReference type="Proteomes" id="UP001492380">
    <property type="component" value="Unassembled WGS sequence"/>
</dbReference>
<feature type="domain" description="SP-RING-type" evidence="6">
    <location>
        <begin position="839"/>
        <end position="927"/>
    </location>
</feature>
<feature type="compositionally biased region" description="Low complexity" evidence="5">
    <location>
        <begin position="504"/>
        <end position="538"/>
    </location>
</feature>
<protein>
    <recommendedName>
        <fullName evidence="6">SP-RING-type domain-containing protein</fullName>
    </recommendedName>
</protein>
<feature type="region of interest" description="Disordered" evidence="5">
    <location>
        <begin position="26"/>
        <end position="198"/>
    </location>
</feature>
<keyword evidence="2 4" id="KW-0863">Zinc-finger</keyword>
<evidence type="ECO:0000256" key="1">
    <source>
        <dbReference type="ARBA" id="ARBA00022723"/>
    </source>
</evidence>
<evidence type="ECO:0000313" key="7">
    <source>
        <dbReference type="EMBL" id="KAK8228793.1"/>
    </source>
</evidence>
<comment type="caution">
    <text evidence="7">The sequence shown here is derived from an EMBL/GenBank/DDBJ whole genome shotgun (WGS) entry which is preliminary data.</text>
</comment>
<evidence type="ECO:0000259" key="6">
    <source>
        <dbReference type="PROSITE" id="PS51044"/>
    </source>
</evidence>
<feature type="compositionally biased region" description="Low complexity" evidence="5">
    <location>
        <begin position="548"/>
        <end position="565"/>
    </location>
</feature>
<dbReference type="Gene3D" id="3.30.40.10">
    <property type="entry name" value="Zinc/RING finger domain, C3HC4 (zinc finger)"/>
    <property type="match status" value="1"/>
</dbReference>
<feature type="region of interest" description="Disordered" evidence="5">
    <location>
        <begin position="611"/>
        <end position="660"/>
    </location>
</feature>
<keyword evidence="1" id="KW-0479">Metal-binding</keyword>
<dbReference type="Pfam" id="PF02891">
    <property type="entry name" value="zf-MIZ"/>
    <property type="match status" value="1"/>
</dbReference>
<dbReference type="PROSITE" id="PS51044">
    <property type="entry name" value="ZF_SP_RING"/>
    <property type="match status" value="1"/>
</dbReference>
<evidence type="ECO:0000256" key="4">
    <source>
        <dbReference type="PROSITE-ProRule" id="PRU00452"/>
    </source>
</evidence>
<evidence type="ECO:0000313" key="8">
    <source>
        <dbReference type="Proteomes" id="UP001492380"/>
    </source>
</evidence>
<feature type="region of interest" description="Disordered" evidence="5">
    <location>
        <begin position="502"/>
        <end position="568"/>
    </location>
</feature>
<dbReference type="PANTHER" id="PTHR10782:SF4">
    <property type="entry name" value="TONALLI, ISOFORM E"/>
    <property type="match status" value="1"/>
</dbReference>
<feature type="region of interest" description="Disordered" evidence="5">
    <location>
        <begin position="1052"/>
        <end position="1079"/>
    </location>
</feature>
<feature type="compositionally biased region" description="Polar residues" evidence="5">
    <location>
        <begin position="611"/>
        <end position="648"/>
    </location>
</feature>
<dbReference type="InterPro" id="IPR004181">
    <property type="entry name" value="Znf_MIZ"/>
</dbReference>
<name>A0ABR1YHA3_9PEZI</name>
<feature type="region of interest" description="Disordered" evidence="5">
    <location>
        <begin position="947"/>
        <end position="996"/>
    </location>
</feature>
<dbReference type="InterPro" id="IPR013083">
    <property type="entry name" value="Znf_RING/FYVE/PHD"/>
</dbReference>
<feature type="compositionally biased region" description="Pro residues" evidence="5">
    <location>
        <begin position="172"/>
        <end position="185"/>
    </location>
</feature>
<reference evidence="7 8" key="1">
    <citation type="submission" date="2024-04" db="EMBL/GenBank/DDBJ databases">
        <title>Phyllosticta paracitricarpa is synonymous to the EU quarantine fungus P. citricarpa based on phylogenomic analyses.</title>
        <authorList>
            <consortium name="Lawrence Berkeley National Laboratory"/>
            <person name="Van Ingen-Buijs V.A."/>
            <person name="Van Westerhoven A.C."/>
            <person name="Haridas S."/>
            <person name="Skiadas P."/>
            <person name="Martin F."/>
            <person name="Groenewald J.Z."/>
            <person name="Crous P.W."/>
            <person name="Seidl M.F."/>
        </authorList>
    </citation>
    <scope>NUCLEOTIDE SEQUENCE [LARGE SCALE GENOMIC DNA]</scope>
    <source>
        <strain evidence="7 8">CBS 123374</strain>
    </source>
</reference>
<feature type="compositionally biased region" description="Low complexity" evidence="5">
    <location>
        <begin position="965"/>
        <end position="988"/>
    </location>
</feature>
<evidence type="ECO:0000256" key="2">
    <source>
        <dbReference type="ARBA" id="ARBA00022771"/>
    </source>
</evidence>